<evidence type="ECO:0000256" key="19">
    <source>
        <dbReference type="PIRSR" id="PIRSR634016-1"/>
    </source>
</evidence>
<evidence type="ECO:0000256" key="1">
    <source>
        <dbReference type="ARBA" id="ARBA00001703"/>
    </source>
</evidence>
<protein>
    <recommendedName>
        <fullName evidence="22">Aminopeptidase</fullName>
        <ecNumber evidence="22">3.4.11.-</ecNumber>
    </recommendedName>
</protein>
<gene>
    <name evidence="27" type="ORF">PMEA_00035040</name>
</gene>
<comment type="caution">
    <text evidence="27">The sequence shown here is derived from an EMBL/GenBank/DDBJ whole genome shotgun (WGS) entry which is preliminary data.</text>
</comment>
<feature type="domain" description="Peptidase M1 membrane alanine aminopeptidase" evidence="24">
    <location>
        <begin position="327"/>
        <end position="549"/>
    </location>
</feature>
<dbReference type="FunFam" id="1.10.390.10:FF:000001">
    <property type="entry name" value="Aminopeptidase"/>
    <property type="match status" value="1"/>
</dbReference>
<evidence type="ECO:0000256" key="11">
    <source>
        <dbReference type="ARBA" id="ARBA00022833"/>
    </source>
</evidence>
<evidence type="ECO:0000256" key="10">
    <source>
        <dbReference type="ARBA" id="ARBA00022801"/>
    </source>
</evidence>
<evidence type="ECO:0000259" key="26">
    <source>
        <dbReference type="Pfam" id="PF17900"/>
    </source>
</evidence>
<comment type="subunit">
    <text evidence="4">Homodimer; disulfide-linked.</text>
</comment>
<sequence length="976" mass="111242">MEQQPLKEEPGSSPLSSGLKESGLTKDNSRIVNKRTIIVCGILIFVLLILVIVLGALLGAERQRNKDTGKTIPVVAEPSPTVPQGGTHGPTTAGTEVWWNVRLPDYITPIHYDVELHIDLEKLEFYGDVDIHLKVSKPTKVILVHVNLMNVTSASVVEFSNEELLEIQDKFKFDKNQFYVLIMKSHLKEGEYKVKMKFKAWLRDDLAGLYKSTYKRRDGTEVTIAATQFQPTDARRTFPCLDEPALKATFAVTLVHHPKYISISNMPINKTVKKEGWQFDHFQTTPKMPTYLLAFVVCDFSGKTVTSKRGTNMTFYAPPDQIDQVDYAKDVGVRMLNYMEEYFGIDYPLPKADMIAIPDFAAGAMENWGLITYRETALLYKPGASSESNKMRVASVVSHELAHQWFGNLVTMEWWDDLWLNEGFASFVEYYGVNATEPDWKVLDQFVVADLVYAFSLDGLANSHPIKVPVYHPDEINEIFDSISYNKGASIIRMLQYFLGRDVFLKGLTNYLNKYKYGNAVTDDLWKALAEESCAQGKCVSVKQMMDTWTLQMGYPVLNITAKSNTVQRVSQERFLYDRSSNITSKYSSPFNYTWVVPFTYNTKNSAVTVSKPLNKTSVEITWDGIGWIKGNVGQTGFYRVNYEQAQWSALTNQMDTDYTKFDVKDRAGLMDDAFNLARGGYIKYTIPLDFTKYLADEDEYVPWKAASHNLGFISSIVPQSSSAYKYLEKYLQHQVMKEYQKLGFSDTGDHLEKYKRGIALNIMCGAGEPSCLKNASDYFKKWKEDPISNPVPANFRSLVYFYGIKNGGVEEWDFAFKQFQKTTVASERRKILYGLAGASEPWILSRYLRYSITPDKIKSQDTSRVLSYVANYNPNGRLLTWQFLKLNWAVIKEKFGGGFFAIRNIILGVTSGFSTEYELEDLKEFNRMHSAGSGTRAQQQAEEGVMANIQWRKENEQDVAKWLKDFLVNKNIPLN</sequence>
<keyword evidence="14 22" id="KW-1133">Transmembrane helix</keyword>
<dbReference type="Proteomes" id="UP001159428">
    <property type="component" value="Unassembled WGS sequence"/>
</dbReference>
<feature type="domain" description="Aminopeptidase N-like N-terminal" evidence="26">
    <location>
        <begin position="109"/>
        <end position="292"/>
    </location>
</feature>
<keyword evidence="5 22" id="KW-0031">Aminopeptidase</keyword>
<keyword evidence="13" id="KW-0735">Signal-anchor</keyword>
<feature type="compositionally biased region" description="Basic and acidic residues" evidence="23">
    <location>
        <begin position="1"/>
        <end position="10"/>
    </location>
</feature>
<keyword evidence="28" id="KW-1185">Reference proteome</keyword>
<reference evidence="27 28" key="1">
    <citation type="submission" date="2022-05" db="EMBL/GenBank/DDBJ databases">
        <authorList>
            <consortium name="Genoscope - CEA"/>
            <person name="William W."/>
        </authorList>
    </citation>
    <scope>NUCLEOTIDE SEQUENCE [LARGE SCALE GENOMIC DNA]</scope>
</reference>
<evidence type="ECO:0000256" key="17">
    <source>
        <dbReference type="ARBA" id="ARBA00023157"/>
    </source>
</evidence>
<evidence type="ECO:0000256" key="6">
    <source>
        <dbReference type="ARBA" id="ARBA00022475"/>
    </source>
</evidence>
<dbReference type="FunFam" id="2.60.40.1730:FF:000023">
    <property type="entry name" value="Aminopeptidase"/>
    <property type="match status" value="1"/>
</dbReference>
<evidence type="ECO:0000256" key="23">
    <source>
        <dbReference type="SAM" id="MobiDB-lite"/>
    </source>
</evidence>
<organism evidence="27 28">
    <name type="scientific">Pocillopora meandrina</name>
    <dbReference type="NCBI Taxonomy" id="46732"/>
    <lineage>
        <taxon>Eukaryota</taxon>
        <taxon>Metazoa</taxon>
        <taxon>Cnidaria</taxon>
        <taxon>Anthozoa</taxon>
        <taxon>Hexacorallia</taxon>
        <taxon>Scleractinia</taxon>
        <taxon>Astrocoeniina</taxon>
        <taxon>Pocilloporidae</taxon>
        <taxon>Pocillopora</taxon>
    </lineage>
</organism>
<dbReference type="Pfam" id="PF11838">
    <property type="entry name" value="ERAP1_C"/>
    <property type="match status" value="1"/>
</dbReference>
<evidence type="ECO:0000256" key="21">
    <source>
        <dbReference type="PIRSR" id="PIRSR634016-4"/>
    </source>
</evidence>
<dbReference type="Gene3D" id="2.60.40.1910">
    <property type="match status" value="1"/>
</dbReference>
<keyword evidence="18" id="KW-0325">Glycoprotein</keyword>
<evidence type="ECO:0000256" key="7">
    <source>
        <dbReference type="ARBA" id="ARBA00022670"/>
    </source>
</evidence>
<evidence type="ECO:0000256" key="20">
    <source>
        <dbReference type="PIRSR" id="PIRSR634016-3"/>
    </source>
</evidence>
<dbReference type="Gene3D" id="1.25.50.20">
    <property type="match status" value="1"/>
</dbReference>
<dbReference type="GO" id="GO:0005615">
    <property type="term" value="C:extracellular space"/>
    <property type="evidence" value="ECO:0007669"/>
    <property type="project" value="TreeGrafter"/>
</dbReference>
<evidence type="ECO:0000256" key="15">
    <source>
        <dbReference type="ARBA" id="ARBA00023049"/>
    </source>
</evidence>
<keyword evidence="15 22" id="KW-0482">Metalloprotease</keyword>
<keyword evidence="7 22" id="KW-0645">Protease</keyword>
<dbReference type="SUPFAM" id="SSF63737">
    <property type="entry name" value="Leukotriene A4 hydrolase N-terminal domain"/>
    <property type="match status" value="1"/>
</dbReference>
<evidence type="ECO:0000256" key="8">
    <source>
        <dbReference type="ARBA" id="ARBA00022692"/>
    </source>
</evidence>
<evidence type="ECO:0000259" key="24">
    <source>
        <dbReference type="Pfam" id="PF01433"/>
    </source>
</evidence>
<dbReference type="InterPro" id="IPR045357">
    <property type="entry name" value="Aminopeptidase_N-like_N"/>
</dbReference>
<dbReference type="PRINTS" id="PR00756">
    <property type="entry name" value="ALADIPTASE"/>
</dbReference>
<keyword evidence="9 20" id="KW-0479">Metal-binding</keyword>
<evidence type="ECO:0000256" key="12">
    <source>
        <dbReference type="ARBA" id="ARBA00022837"/>
    </source>
</evidence>
<evidence type="ECO:0000259" key="25">
    <source>
        <dbReference type="Pfam" id="PF11838"/>
    </source>
</evidence>
<feature type="transmembrane region" description="Helical" evidence="22">
    <location>
        <begin position="36"/>
        <end position="58"/>
    </location>
</feature>
<evidence type="ECO:0000256" key="16">
    <source>
        <dbReference type="ARBA" id="ARBA00023136"/>
    </source>
</evidence>
<feature type="domain" description="ERAP1-like C-terminal" evidence="25">
    <location>
        <begin position="628"/>
        <end position="946"/>
    </location>
</feature>
<dbReference type="GO" id="GO:0005886">
    <property type="term" value="C:plasma membrane"/>
    <property type="evidence" value="ECO:0007669"/>
    <property type="project" value="UniProtKB-SubCell"/>
</dbReference>
<dbReference type="InterPro" id="IPR014782">
    <property type="entry name" value="Peptidase_M1_dom"/>
</dbReference>
<dbReference type="GO" id="GO:0005737">
    <property type="term" value="C:cytoplasm"/>
    <property type="evidence" value="ECO:0007669"/>
    <property type="project" value="TreeGrafter"/>
</dbReference>
<dbReference type="Gene3D" id="2.60.40.1730">
    <property type="entry name" value="tricorn interacting facor f3 domain"/>
    <property type="match status" value="1"/>
</dbReference>
<dbReference type="AlphaFoldDB" id="A0AAU9W3S8"/>
<evidence type="ECO:0000256" key="2">
    <source>
        <dbReference type="ARBA" id="ARBA00004401"/>
    </source>
</evidence>
<dbReference type="GO" id="GO:0006508">
    <property type="term" value="P:proteolysis"/>
    <property type="evidence" value="ECO:0007669"/>
    <property type="project" value="UniProtKB-KW"/>
</dbReference>
<evidence type="ECO:0000256" key="13">
    <source>
        <dbReference type="ARBA" id="ARBA00022968"/>
    </source>
</evidence>
<dbReference type="GO" id="GO:0042277">
    <property type="term" value="F:peptide binding"/>
    <property type="evidence" value="ECO:0007669"/>
    <property type="project" value="TreeGrafter"/>
</dbReference>
<dbReference type="InterPro" id="IPR027268">
    <property type="entry name" value="Peptidase_M4/M1_CTD_sf"/>
</dbReference>
<dbReference type="Pfam" id="PF17900">
    <property type="entry name" value="Peptidase_M1_N"/>
    <property type="match status" value="1"/>
</dbReference>
<comment type="cofactor">
    <cofactor evidence="20 22">
        <name>Zn(2+)</name>
        <dbReference type="ChEBI" id="CHEBI:29105"/>
    </cofactor>
    <text evidence="20 22">Binds 1 zinc ion per subunit.</text>
</comment>
<keyword evidence="17" id="KW-1015">Disulfide bond</keyword>
<comment type="similarity">
    <text evidence="3 22">Belongs to the peptidase M1 family.</text>
</comment>
<dbReference type="GO" id="GO:0043171">
    <property type="term" value="P:peptide catabolic process"/>
    <property type="evidence" value="ECO:0007669"/>
    <property type="project" value="TreeGrafter"/>
</dbReference>
<evidence type="ECO:0000313" key="27">
    <source>
        <dbReference type="EMBL" id="CAH3103144.1"/>
    </source>
</evidence>
<dbReference type="GO" id="GO:0004230">
    <property type="term" value="F:glutamyl aminopeptidase activity"/>
    <property type="evidence" value="ECO:0007669"/>
    <property type="project" value="UniProtKB-EC"/>
</dbReference>
<name>A0AAU9W3S8_9CNID</name>
<evidence type="ECO:0000256" key="22">
    <source>
        <dbReference type="RuleBase" id="RU364040"/>
    </source>
</evidence>
<dbReference type="Gene3D" id="1.10.390.10">
    <property type="entry name" value="Neutral Protease Domain 2"/>
    <property type="match status" value="1"/>
</dbReference>
<feature type="binding site" evidence="20">
    <location>
        <position position="399"/>
    </location>
    <ligand>
        <name>Zn(2+)</name>
        <dbReference type="ChEBI" id="CHEBI:29105"/>
        <note>catalytic</note>
    </ligand>
</feature>
<dbReference type="PANTHER" id="PTHR11533:SF276">
    <property type="entry name" value="GLUTAMYL AMINOPEPTIDASE"/>
    <property type="match status" value="1"/>
</dbReference>
<comment type="subcellular location">
    <subcellularLocation>
        <location evidence="2">Cell membrane</location>
        <topology evidence="2">Single-pass type II membrane protein</topology>
    </subcellularLocation>
</comment>
<evidence type="ECO:0000256" key="18">
    <source>
        <dbReference type="ARBA" id="ARBA00023180"/>
    </source>
</evidence>
<feature type="region of interest" description="Disordered" evidence="23">
    <location>
        <begin position="1"/>
        <end position="23"/>
    </location>
</feature>
<dbReference type="InterPro" id="IPR001930">
    <property type="entry name" value="Peptidase_M1"/>
</dbReference>
<dbReference type="EC" id="3.4.11.-" evidence="22"/>
<accession>A0AAU9W3S8</accession>
<dbReference type="InterPro" id="IPR034016">
    <property type="entry name" value="M1_APN-typ"/>
</dbReference>
<dbReference type="EMBL" id="CALNXJ010000009">
    <property type="protein sequence ID" value="CAH3103144.1"/>
    <property type="molecule type" value="Genomic_DNA"/>
</dbReference>
<dbReference type="CDD" id="cd09601">
    <property type="entry name" value="M1_APN-Q_like"/>
    <property type="match status" value="1"/>
</dbReference>
<dbReference type="GO" id="GO:0070006">
    <property type="term" value="F:metalloaminopeptidase activity"/>
    <property type="evidence" value="ECO:0007669"/>
    <property type="project" value="TreeGrafter"/>
</dbReference>
<dbReference type="PANTHER" id="PTHR11533">
    <property type="entry name" value="PROTEASE M1 ZINC METALLOPROTEASE"/>
    <property type="match status" value="1"/>
</dbReference>
<keyword evidence="8 22" id="KW-0812">Transmembrane</keyword>
<dbReference type="InterPro" id="IPR024571">
    <property type="entry name" value="ERAP1-like_C_dom"/>
</dbReference>
<dbReference type="InterPro" id="IPR042097">
    <property type="entry name" value="Aminopeptidase_N-like_N_sf"/>
</dbReference>
<dbReference type="FunFam" id="1.25.50.20:FF:000001">
    <property type="entry name" value="Aminopeptidase"/>
    <property type="match status" value="1"/>
</dbReference>
<feature type="region of interest" description="Disordered" evidence="23">
    <location>
        <begin position="69"/>
        <end position="89"/>
    </location>
</feature>
<evidence type="ECO:0000313" key="28">
    <source>
        <dbReference type="Proteomes" id="UP001159428"/>
    </source>
</evidence>
<keyword evidence="6" id="KW-1003">Cell membrane</keyword>
<keyword evidence="11 20" id="KW-0862">Zinc</keyword>
<evidence type="ECO:0000256" key="3">
    <source>
        <dbReference type="ARBA" id="ARBA00010136"/>
    </source>
</evidence>
<proteinExistence type="inferred from homology"/>
<evidence type="ECO:0000256" key="4">
    <source>
        <dbReference type="ARBA" id="ARBA00011748"/>
    </source>
</evidence>
<dbReference type="FunFam" id="2.60.40.1910:FF:000003">
    <property type="entry name" value="Aminopeptidase"/>
    <property type="match status" value="1"/>
</dbReference>
<keyword evidence="10 22" id="KW-0378">Hydrolase</keyword>
<dbReference type="Pfam" id="PF01433">
    <property type="entry name" value="Peptidase_M1"/>
    <property type="match status" value="1"/>
</dbReference>
<feature type="active site" description="Proton acceptor" evidence="19">
    <location>
        <position position="400"/>
    </location>
</feature>
<keyword evidence="16 22" id="KW-0472">Membrane</keyword>
<feature type="site" description="Transition state stabilizer" evidence="21">
    <location>
        <position position="485"/>
    </location>
</feature>
<feature type="binding site" evidence="20">
    <location>
        <position position="403"/>
    </location>
    <ligand>
        <name>Zn(2+)</name>
        <dbReference type="ChEBI" id="CHEBI:29105"/>
        <note>catalytic</note>
    </ligand>
</feature>
<comment type="catalytic activity">
    <reaction evidence="1">
        <text>Release of N-terminal glutamate (and to a lesser extent aspartate) from a peptide.</text>
        <dbReference type="EC" id="3.4.11.7"/>
    </reaction>
</comment>
<feature type="binding site" evidence="20">
    <location>
        <position position="422"/>
    </location>
    <ligand>
        <name>Zn(2+)</name>
        <dbReference type="ChEBI" id="CHEBI:29105"/>
        <note>catalytic</note>
    </ligand>
</feature>
<keyword evidence="12" id="KW-0106">Calcium</keyword>
<evidence type="ECO:0000256" key="14">
    <source>
        <dbReference type="ARBA" id="ARBA00022989"/>
    </source>
</evidence>
<dbReference type="SUPFAM" id="SSF55486">
    <property type="entry name" value="Metalloproteases ('zincins'), catalytic domain"/>
    <property type="match status" value="1"/>
</dbReference>
<dbReference type="GO" id="GO:0008270">
    <property type="term" value="F:zinc ion binding"/>
    <property type="evidence" value="ECO:0007669"/>
    <property type="project" value="UniProtKB-UniRule"/>
</dbReference>
<evidence type="ECO:0000256" key="5">
    <source>
        <dbReference type="ARBA" id="ARBA00022438"/>
    </source>
</evidence>
<evidence type="ECO:0000256" key="9">
    <source>
        <dbReference type="ARBA" id="ARBA00022723"/>
    </source>
</evidence>
<dbReference type="InterPro" id="IPR050344">
    <property type="entry name" value="Peptidase_M1_aminopeptidases"/>
</dbReference>